<comment type="caution">
    <text evidence="10">The sequence shown here is derived from an EMBL/GenBank/DDBJ whole genome shotgun (WGS) entry which is preliminary data.</text>
</comment>
<dbReference type="GO" id="GO:0005615">
    <property type="term" value="C:extracellular space"/>
    <property type="evidence" value="ECO:0007669"/>
    <property type="project" value="TreeGrafter"/>
</dbReference>
<dbReference type="EMBL" id="RBNI01001390">
    <property type="protein sequence ID" value="RUP50490.1"/>
    <property type="molecule type" value="Genomic_DNA"/>
</dbReference>
<keyword evidence="7" id="KW-0482">Metalloprotease</keyword>
<evidence type="ECO:0000259" key="9">
    <source>
        <dbReference type="PROSITE" id="PS52035"/>
    </source>
</evidence>
<evidence type="ECO:0000313" key="10">
    <source>
        <dbReference type="EMBL" id="RUP50490.1"/>
    </source>
</evidence>
<evidence type="ECO:0000256" key="1">
    <source>
        <dbReference type="ARBA" id="ARBA00001947"/>
    </source>
</evidence>
<comment type="cofactor">
    <cofactor evidence="1">
        <name>Zn(2+)</name>
        <dbReference type="ChEBI" id="CHEBI:29105"/>
    </cofactor>
</comment>
<dbReference type="OrthoDB" id="2352096at2759"/>
<evidence type="ECO:0000256" key="5">
    <source>
        <dbReference type="ARBA" id="ARBA00022801"/>
    </source>
</evidence>
<reference evidence="10 11" key="1">
    <citation type="journal article" date="2018" name="New Phytol.">
        <title>Phylogenomics of Endogonaceae and evolution of mycorrhizas within Mucoromycota.</title>
        <authorList>
            <person name="Chang Y."/>
            <person name="Desiro A."/>
            <person name="Na H."/>
            <person name="Sandor L."/>
            <person name="Lipzen A."/>
            <person name="Clum A."/>
            <person name="Barry K."/>
            <person name="Grigoriev I.V."/>
            <person name="Martin F.M."/>
            <person name="Stajich J.E."/>
            <person name="Smith M.E."/>
            <person name="Bonito G."/>
            <person name="Spatafora J.W."/>
        </authorList>
    </citation>
    <scope>NUCLEOTIDE SEQUENCE [LARGE SCALE GENOMIC DNA]</scope>
    <source>
        <strain evidence="10 11">GMNB39</strain>
    </source>
</reference>
<dbReference type="SMART" id="SM00631">
    <property type="entry name" value="Zn_pept"/>
    <property type="match status" value="1"/>
</dbReference>
<keyword evidence="3" id="KW-0645">Protease</keyword>
<dbReference type="PANTHER" id="PTHR11705:SF143">
    <property type="entry name" value="SLL0236 PROTEIN"/>
    <property type="match status" value="1"/>
</dbReference>
<name>A0A433DI12_9FUNG</name>
<keyword evidence="4" id="KW-0479">Metal-binding</keyword>
<dbReference type="Proteomes" id="UP000268093">
    <property type="component" value="Unassembled WGS sequence"/>
</dbReference>
<evidence type="ECO:0000256" key="6">
    <source>
        <dbReference type="ARBA" id="ARBA00022833"/>
    </source>
</evidence>
<dbReference type="SUPFAM" id="SSF53187">
    <property type="entry name" value="Zn-dependent exopeptidases"/>
    <property type="match status" value="1"/>
</dbReference>
<dbReference type="InterPro" id="IPR000834">
    <property type="entry name" value="Peptidase_M14"/>
</dbReference>
<keyword evidence="5" id="KW-0378">Hydrolase</keyword>
<gene>
    <name evidence="10" type="ORF">BC936DRAFT_138885</name>
</gene>
<dbReference type="PRINTS" id="PR00765">
    <property type="entry name" value="CRBOXYPTASEA"/>
</dbReference>
<comment type="caution">
    <text evidence="8">Lacks conserved residue(s) required for the propagation of feature annotation.</text>
</comment>
<dbReference type="GO" id="GO:0004181">
    <property type="term" value="F:metallocarboxypeptidase activity"/>
    <property type="evidence" value="ECO:0007669"/>
    <property type="project" value="InterPro"/>
</dbReference>
<evidence type="ECO:0000256" key="3">
    <source>
        <dbReference type="ARBA" id="ARBA00022670"/>
    </source>
</evidence>
<dbReference type="AlphaFoldDB" id="A0A433DI12"/>
<dbReference type="GO" id="GO:0008270">
    <property type="term" value="F:zinc ion binding"/>
    <property type="evidence" value="ECO:0007669"/>
    <property type="project" value="InterPro"/>
</dbReference>
<dbReference type="Gene3D" id="3.40.630.10">
    <property type="entry name" value="Zn peptidases"/>
    <property type="match status" value="1"/>
</dbReference>
<dbReference type="InterPro" id="IPR057246">
    <property type="entry name" value="CARBOXYPEPT_ZN_1"/>
</dbReference>
<proteinExistence type="inferred from homology"/>
<feature type="domain" description="Peptidase M14" evidence="9">
    <location>
        <begin position="21"/>
        <end position="190"/>
    </location>
</feature>
<keyword evidence="6" id="KW-0862">Zinc</keyword>
<organism evidence="10 11">
    <name type="scientific">Jimgerdemannia flammicorona</name>
    <dbReference type="NCBI Taxonomy" id="994334"/>
    <lineage>
        <taxon>Eukaryota</taxon>
        <taxon>Fungi</taxon>
        <taxon>Fungi incertae sedis</taxon>
        <taxon>Mucoromycota</taxon>
        <taxon>Mucoromycotina</taxon>
        <taxon>Endogonomycetes</taxon>
        <taxon>Endogonales</taxon>
        <taxon>Endogonaceae</taxon>
        <taxon>Jimgerdemannia</taxon>
    </lineage>
</organism>
<dbReference type="PANTHER" id="PTHR11705">
    <property type="entry name" value="PROTEASE FAMILY M14 CARBOXYPEPTIDASE A,B"/>
    <property type="match status" value="1"/>
</dbReference>
<dbReference type="GO" id="GO:0006508">
    <property type="term" value="P:proteolysis"/>
    <property type="evidence" value="ECO:0007669"/>
    <property type="project" value="UniProtKB-KW"/>
</dbReference>
<comment type="similarity">
    <text evidence="2 8">Belongs to the peptidase M14 family.</text>
</comment>
<dbReference type="Pfam" id="PF00246">
    <property type="entry name" value="Peptidase_M14"/>
    <property type="match status" value="1"/>
</dbReference>
<evidence type="ECO:0000256" key="2">
    <source>
        <dbReference type="ARBA" id="ARBA00005988"/>
    </source>
</evidence>
<protein>
    <recommendedName>
        <fullName evidence="9">Peptidase M14 domain-containing protein</fullName>
    </recommendedName>
</protein>
<evidence type="ECO:0000313" key="11">
    <source>
        <dbReference type="Proteomes" id="UP000268093"/>
    </source>
</evidence>
<evidence type="ECO:0000256" key="4">
    <source>
        <dbReference type="ARBA" id="ARBA00022723"/>
    </source>
</evidence>
<dbReference type="PROSITE" id="PS52035">
    <property type="entry name" value="PEPTIDASE_M14"/>
    <property type="match status" value="1"/>
</dbReference>
<keyword evidence="11" id="KW-1185">Reference proteome</keyword>
<sequence>MTTRRTYSGELKIICRRPFRSHQSFQSNGNENYRLTNLAASSPYTEIVDIGTTYQNNKIKALRIHKAPAGSPAVYIEGTIHAREWVGTMAVNYMASLLVPGNTTDTAALINKFEFYIVPVANVDGFIYTYTTDRMYTCAIIVSHLALGINQHRKNLQPNDCDNDSGVGTDPNRNFGTVYNYIDANDIVIH</sequence>
<evidence type="ECO:0000256" key="7">
    <source>
        <dbReference type="ARBA" id="ARBA00023049"/>
    </source>
</evidence>
<accession>A0A433DI12</accession>
<evidence type="ECO:0000256" key="8">
    <source>
        <dbReference type="PROSITE-ProRule" id="PRU01379"/>
    </source>
</evidence>
<dbReference type="PROSITE" id="PS00132">
    <property type="entry name" value="CARBOXYPEPT_ZN_1"/>
    <property type="match status" value="1"/>
</dbReference>